<dbReference type="InterPro" id="IPR009061">
    <property type="entry name" value="DNA-bd_dom_put_sf"/>
</dbReference>
<proteinExistence type="predicted"/>
<keyword evidence="2" id="KW-1185">Reference proteome</keyword>
<name>A0A2T1DXX8_9CYAN</name>
<dbReference type="Proteomes" id="UP000239576">
    <property type="component" value="Unassembled WGS sequence"/>
</dbReference>
<evidence type="ECO:0000313" key="2">
    <source>
        <dbReference type="Proteomes" id="UP000239576"/>
    </source>
</evidence>
<dbReference type="AlphaFoldDB" id="A0A2T1DXX8"/>
<reference evidence="2" key="1">
    <citation type="submission" date="2018-02" db="EMBL/GenBank/DDBJ databases">
        <authorList>
            <person name="Moore K."/>
            <person name="Momper L."/>
        </authorList>
    </citation>
    <scope>NUCLEOTIDE SEQUENCE [LARGE SCALE GENOMIC DNA]</scope>
    <source>
        <strain evidence="2">ULC18</strain>
    </source>
</reference>
<gene>
    <name evidence="1" type="ORF">C7B82_23850</name>
</gene>
<dbReference type="EMBL" id="PVWK01000126">
    <property type="protein sequence ID" value="PSB25366.1"/>
    <property type="molecule type" value="Genomic_DNA"/>
</dbReference>
<sequence length="92" mass="10990">MKLADFPFISKHEASKLLGVSVTTLNRWRKDPSKEWQQETHYTQRDSGEWEYNQTLLEKWRDRRLDPHGYINALQQFQQAIEASQRKGKRSA</sequence>
<accession>A0A2T1DXX8</accession>
<reference evidence="1 2" key="2">
    <citation type="submission" date="2018-03" db="EMBL/GenBank/DDBJ databases">
        <title>The ancient ancestry and fast evolution of plastids.</title>
        <authorList>
            <person name="Moore K.R."/>
            <person name="Magnabosco C."/>
            <person name="Momper L."/>
            <person name="Gold D.A."/>
            <person name="Bosak T."/>
            <person name="Fournier G.P."/>
        </authorList>
    </citation>
    <scope>NUCLEOTIDE SEQUENCE [LARGE SCALE GENOMIC DNA]</scope>
    <source>
        <strain evidence="1 2">ULC18</strain>
    </source>
</reference>
<dbReference type="RefSeq" id="WP_106259181.1">
    <property type="nucleotide sequence ID" value="NZ_CAWNSW010000164.1"/>
</dbReference>
<dbReference type="SUPFAM" id="SSF46955">
    <property type="entry name" value="Putative DNA-binding domain"/>
    <property type="match status" value="1"/>
</dbReference>
<comment type="caution">
    <text evidence="1">The sequence shown here is derived from an EMBL/GenBank/DDBJ whole genome shotgun (WGS) entry which is preliminary data.</text>
</comment>
<evidence type="ECO:0000313" key="1">
    <source>
        <dbReference type="EMBL" id="PSB25366.1"/>
    </source>
</evidence>
<protein>
    <submittedName>
        <fullName evidence="1">Uncharacterized protein</fullName>
    </submittedName>
</protein>
<organism evidence="1 2">
    <name type="scientific">Stenomitos frigidus ULC18</name>
    <dbReference type="NCBI Taxonomy" id="2107698"/>
    <lineage>
        <taxon>Bacteria</taxon>
        <taxon>Bacillati</taxon>
        <taxon>Cyanobacteriota</taxon>
        <taxon>Cyanophyceae</taxon>
        <taxon>Leptolyngbyales</taxon>
        <taxon>Leptolyngbyaceae</taxon>
        <taxon>Stenomitos</taxon>
    </lineage>
</organism>